<feature type="transmembrane region" description="Helical" evidence="7">
    <location>
        <begin position="6"/>
        <end position="25"/>
    </location>
</feature>
<evidence type="ECO:0000313" key="9">
    <source>
        <dbReference type="Proteomes" id="UP001443914"/>
    </source>
</evidence>
<dbReference type="GO" id="GO:0005576">
    <property type="term" value="C:extracellular region"/>
    <property type="evidence" value="ECO:0007669"/>
    <property type="project" value="UniProtKB-SubCell"/>
</dbReference>
<dbReference type="PANTHER" id="PTHR31232">
    <property type="match status" value="1"/>
</dbReference>
<evidence type="ECO:0000313" key="8">
    <source>
        <dbReference type="EMBL" id="KAK9675679.1"/>
    </source>
</evidence>
<evidence type="ECO:0000256" key="7">
    <source>
        <dbReference type="SAM" id="Phobius"/>
    </source>
</evidence>
<dbReference type="InterPro" id="IPR010264">
    <property type="entry name" value="Self-incomp_S1"/>
</dbReference>
<keyword evidence="7" id="KW-0472">Membrane</keyword>
<sequence>MGCHQLPSFNYIFITTLIITVISTIDHMTRPVYGKQHFYLKNEIWRNPPVKYRCQSGRDDTGLHELKSGQLLDYKFTDLFFTRLYFCHFYFGRKDKVFDVYTFKMENQCRALGGMSRYYEHCYNSHIEWVIREDGFHGRCVYYKLAGCGSPPPGVEAPTTQSLVFYSW</sequence>
<comment type="similarity">
    <text evidence="2 6">Belongs to the plant self-incompatibility (S1) protein family.</text>
</comment>
<dbReference type="Pfam" id="PF05938">
    <property type="entry name" value="Self-incomp_S1"/>
    <property type="match status" value="1"/>
</dbReference>
<evidence type="ECO:0000256" key="2">
    <source>
        <dbReference type="ARBA" id="ARBA00005581"/>
    </source>
</evidence>
<evidence type="ECO:0000256" key="5">
    <source>
        <dbReference type="ARBA" id="ARBA00022729"/>
    </source>
</evidence>
<keyword evidence="4 6" id="KW-0964">Secreted</keyword>
<keyword evidence="7" id="KW-1133">Transmembrane helix</keyword>
<evidence type="ECO:0000256" key="6">
    <source>
        <dbReference type="RuleBase" id="RU367044"/>
    </source>
</evidence>
<dbReference type="Proteomes" id="UP001443914">
    <property type="component" value="Unassembled WGS sequence"/>
</dbReference>
<reference evidence="8" key="1">
    <citation type="submission" date="2024-03" db="EMBL/GenBank/DDBJ databases">
        <title>WGS assembly of Saponaria officinalis var. Norfolk2.</title>
        <authorList>
            <person name="Jenkins J."/>
            <person name="Shu S."/>
            <person name="Grimwood J."/>
            <person name="Barry K."/>
            <person name="Goodstein D."/>
            <person name="Schmutz J."/>
            <person name="Leebens-Mack J."/>
            <person name="Osbourn A."/>
        </authorList>
    </citation>
    <scope>NUCLEOTIDE SEQUENCE [LARGE SCALE GENOMIC DNA]</scope>
    <source>
        <strain evidence="8">JIC</strain>
    </source>
</reference>
<keyword evidence="3 6" id="KW-0713">Self-incompatibility</keyword>
<dbReference type="PANTHER" id="PTHR31232:SF155">
    <property type="entry name" value="PLANT SELF-INCOMPATIBILITY PROTEIN S1 FAMILY"/>
    <property type="match status" value="1"/>
</dbReference>
<dbReference type="GO" id="GO:0060320">
    <property type="term" value="P:rejection of self pollen"/>
    <property type="evidence" value="ECO:0007669"/>
    <property type="project" value="UniProtKB-KW"/>
</dbReference>
<name>A0AAW1HIQ9_SAPOF</name>
<accession>A0AAW1HIQ9</accession>
<dbReference type="AlphaFoldDB" id="A0AAW1HIQ9"/>
<gene>
    <name evidence="8" type="ORF">RND81_11G023000</name>
</gene>
<evidence type="ECO:0000256" key="3">
    <source>
        <dbReference type="ARBA" id="ARBA00022471"/>
    </source>
</evidence>
<proteinExistence type="inferred from homology"/>
<keyword evidence="5" id="KW-0732">Signal</keyword>
<keyword evidence="9" id="KW-1185">Reference proteome</keyword>
<dbReference type="EMBL" id="JBDFQZ010000011">
    <property type="protein sequence ID" value="KAK9675679.1"/>
    <property type="molecule type" value="Genomic_DNA"/>
</dbReference>
<comment type="subcellular location">
    <subcellularLocation>
        <location evidence="1 6">Secreted</location>
    </subcellularLocation>
</comment>
<evidence type="ECO:0000256" key="4">
    <source>
        <dbReference type="ARBA" id="ARBA00022525"/>
    </source>
</evidence>
<comment type="caution">
    <text evidence="8">The sequence shown here is derived from an EMBL/GenBank/DDBJ whole genome shotgun (WGS) entry which is preliminary data.</text>
</comment>
<evidence type="ECO:0000256" key="1">
    <source>
        <dbReference type="ARBA" id="ARBA00004613"/>
    </source>
</evidence>
<organism evidence="8 9">
    <name type="scientific">Saponaria officinalis</name>
    <name type="common">Common soapwort</name>
    <name type="synonym">Lychnis saponaria</name>
    <dbReference type="NCBI Taxonomy" id="3572"/>
    <lineage>
        <taxon>Eukaryota</taxon>
        <taxon>Viridiplantae</taxon>
        <taxon>Streptophyta</taxon>
        <taxon>Embryophyta</taxon>
        <taxon>Tracheophyta</taxon>
        <taxon>Spermatophyta</taxon>
        <taxon>Magnoliopsida</taxon>
        <taxon>eudicotyledons</taxon>
        <taxon>Gunneridae</taxon>
        <taxon>Pentapetalae</taxon>
        <taxon>Caryophyllales</taxon>
        <taxon>Caryophyllaceae</taxon>
        <taxon>Caryophylleae</taxon>
        <taxon>Saponaria</taxon>
    </lineage>
</organism>
<keyword evidence="7" id="KW-0812">Transmembrane</keyword>
<protein>
    <recommendedName>
        <fullName evidence="6">S-protein homolog</fullName>
    </recommendedName>
</protein>